<evidence type="ECO:0000313" key="3">
    <source>
        <dbReference type="Proteomes" id="UP001500187"/>
    </source>
</evidence>
<keyword evidence="1" id="KW-0472">Membrane</keyword>
<accession>A0ABP9AZ37</accession>
<gene>
    <name evidence="2" type="ORF">GCM10023352_02020</name>
</gene>
<proteinExistence type="predicted"/>
<sequence length="66" mass="7379">MEFFIGLLPSIGAGLGLYFILRWISRADRTERAAKSDIQKDAEAWYEAVKKDKGTKDPFGAGKESK</sequence>
<dbReference type="EMBL" id="BAABKP010000001">
    <property type="protein sequence ID" value="GAA4787935.1"/>
    <property type="molecule type" value="Genomic_DNA"/>
</dbReference>
<feature type="transmembrane region" description="Helical" evidence="1">
    <location>
        <begin position="6"/>
        <end position="25"/>
    </location>
</feature>
<name>A0ABP9AZ37_9MICC</name>
<dbReference type="RefSeq" id="WP_345443605.1">
    <property type="nucleotide sequence ID" value="NZ_BAABKP010000001.1"/>
</dbReference>
<keyword evidence="1" id="KW-0812">Transmembrane</keyword>
<evidence type="ECO:0000256" key="1">
    <source>
        <dbReference type="SAM" id="Phobius"/>
    </source>
</evidence>
<keyword evidence="3" id="KW-1185">Reference proteome</keyword>
<evidence type="ECO:0000313" key="2">
    <source>
        <dbReference type="EMBL" id="GAA4787935.1"/>
    </source>
</evidence>
<reference evidence="3" key="1">
    <citation type="journal article" date="2019" name="Int. J. Syst. Evol. Microbiol.">
        <title>The Global Catalogue of Microorganisms (GCM) 10K type strain sequencing project: providing services to taxonomists for standard genome sequencing and annotation.</title>
        <authorList>
            <consortium name="The Broad Institute Genomics Platform"/>
            <consortium name="The Broad Institute Genome Sequencing Center for Infectious Disease"/>
            <person name="Wu L."/>
            <person name="Ma J."/>
        </authorList>
    </citation>
    <scope>NUCLEOTIDE SEQUENCE [LARGE SCALE GENOMIC DNA]</scope>
    <source>
        <strain evidence="3">JCM 18541</strain>
    </source>
</reference>
<protein>
    <submittedName>
        <fullName evidence="2">Uncharacterized protein</fullName>
    </submittedName>
</protein>
<keyword evidence="1" id="KW-1133">Transmembrane helix</keyword>
<comment type="caution">
    <text evidence="2">The sequence shown here is derived from an EMBL/GenBank/DDBJ whole genome shotgun (WGS) entry which is preliminary data.</text>
</comment>
<organism evidence="2 3">
    <name type="scientific">Rothia endophytica</name>
    <dbReference type="NCBI Taxonomy" id="1324766"/>
    <lineage>
        <taxon>Bacteria</taxon>
        <taxon>Bacillati</taxon>
        <taxon>Actinomycetota</taxon>
        <taxon>Actinomycetes</taxon>
        <taxon>Micrococcales</taxon>
        <taxon>Micrococcaceae</taxon>
        <taxon>Rothia</taxon>
    </lineage>
</organism>
<dbReference type="Proteomes" id="UP001500187">
    <property type="component" value="Unassembled WGS sequence"/>
</dbReference>